<evidence type="ECO:0000313" key="4">
    <source>
        <dbReference type="EMBL" id="TXC66139.1"/>
    </source>
</evidence>
<proteinExistence type="predicted"/>
<keyword evidence="4" id="KW-0675">Receptor</keyword>
<comment type="subcellular location">
    <subcellularLocation>
        <location evidence="1">Cell outer membrane</location>
    </subcellularLocation>
</comment>
<accession>A0A5C6U086</accession>
<keyword evidence="3" id="KW-0998">Cell outer membrane</keyword>
<protein>
    <submittedName>
        <fullName evidence="4">TonB-dependent receptor</fullName>
    </submittedName>
</protein>
<dbReference type="EMBL" id="VOPW01000001">
    <property type="protein sequence ID" value="TXC66139.1"/>
    <property type="molecule type" value="Genomic_DNA"/>
</dbReference>
<evidence type="ECO:0000313" key="5">
    <source>
        <dbReference type="Proteomes" id="UP000321832"/>
    </source>
</evidence>
<gene>
    <name evidence="4" type="ORF">FSC37_09980</name>
</gene>
<dbReference type="Proteomes" id="UP000321832">
    <property type="component" value="Unassembled WGS sequence"/>
</dbReference>
<dbReference type="AlphaFoldDB" id="A0A5C6U086"/>
<dbReference type="SUPFAM" id="SSF56935">
    <property type="entry name" value="Porins"/>
    <property type="match status" value="1"/>
</dbReference>
<name>A0A5C6U086_9BURK</name>
<evidence type="ECO:0000256" key="2">
    <source>
        <dbReference type="ARBA" id="ARBA00023136"/>
    </source>
</evidence>
<keyword evidence="5" id="KW-1185">Reference proteome</keyword>
<reference evidence="4 5" key="1">
    <citation type="submission" date="2019-08" db="EMBL/GenBank/DDBJ databases">
        <authorList>
            <person name="Khan S.A."/>
            <person name="Jeon C.O."/>
            <person name="Jeong S.E."/>
        </authorList>
    </citation>
    <scope>NUCLEOTIDE SEQUENCE [LARGE SCALE GENOMIC DNA]</scope>
    <source>
        <strain evidence="5">IMCC1728</strain>
    </source>
</reference>
<dbReference type="Gene3D" id="2.40.170.20">
    <property type="entry name" value="TonB-dependent receptor, beta-barrel domain"/>
    <property type="match status" value="1"/>
</dbReference>
<evidence type="ECO:0000256" key="3">
    <source>
        <dbReference type="ARBA" id="ARBA00023237"/>
    </source>
</evidence>
<comment type="caution">
    <text evidence="4">The sequence shown here is derived from an EMBL/GenBank/DDBJ whole genome shotgun (WGS) entry which is preliminary data.</text>
</comment>
<sequence>MRRGHHGDLPDSGKWANTVKVSQARSHTLTANFKSGYDDSVQEAEELGPDGLPNGNTAEIRRKVRPQVTFDWQSVWTPAKAWTIQLGVLNVFDRNPPFSVVTGGNNKGQMRGFDDRYYDPRGRTYYANASYKF</sequence>
<organism evidence="4 5">
    <name type="scientific">Piscinibacter aquaticus</name>
    <dbReference type="NCBI Taxonomy" id="392597"/>
    <lineage>
        <taxon>Bacteria</taxon>
        <taxon>Pseudomonadati</taxon>
        <taxon>Pseudomonadota</taxon>
        <taxon>Betaproteobacteria</taxon>
        <taxon>Burkholderiales</taxon>
        <taxon>Sphaerotilaceae</taxon>
        <taxon>Piscinibacter</taxon>
    </lineage>
</organism>
<keyword evidence="2" id="KW-0472">Membrane</keyword>
<dbReference type="GO" id="GO:0009279">
    <property type="term" value="C:cell outer membrane"/>
    <property type="evidence" value="ECO:0007669"/>
    <property type="project" value="UniProtKB-SubCell"/>
</dbReference>
<dbReference type="InterPro" id="IPR036942">
    <property type="entry name" value="Beta-barrel_TonB_sf"/>
</dbReference>
<evidence type="ECO:0000256" key="1">
    <source>
        <dbReference type="ARBA" id="ARBA00004442"/>
    </source>
</evidence>